<evidence type="ECO:0000313" key="1">
    <source>
        <dbReference type="EMBL" id="EPH44113.1"/>
    </source>
</evidence>
<dbReference type="EMBL" id="AOPZ01000116">
    <property type="protein sequence ID" value="EPH44113.1"/>
    <property type="molecule type" value="Genomic_DNA"/>
</dbReference>
<protein>
    <submittedName>
        <fullName evidence="1">Uncharacterized protein</fullName>
    </submittedName>
</protein>
<comment type="caution">
    <text evidence="1">The sequence shown here is derived from an EMBL/GenBank/DDBJ whole genome shotgun (WGS) entry which is preliminary data.</text>
</comment>
<sequence>MVWARVAAALGAGAASGSIELRVNSAWPRG</sequence>
<dbReference type="AlphaFoldDB" id="S3ZLL2"/>
<gene>
    <name evidence="1" type="ORF">STRAU_2827</name>
</gene>
<organism evidence="1 2">
    <name type="scientific">Streptomyces aurantiacus JA 4570</name>
    <dbReference type="NCBI Taxonomy" id="1286094"/>
    <lineage>
        <taxon>Bacteria</taxon>
        <taxon>Bacillati</taxon>
        <taxon>Actinomycetota</taxon>
        <taxon>Actinomycetes</taxon>
        <taxon>Kitasatosporales</taxon>
        <taxon>Streptomycetaceae</taxon>
        <taxon>Streptomyces</taxon>
        <taxon>Streptomyces aurantiacus group</taxon>
    </lineage>
</organism>
<name>S3ZLL2_9ACTN</name>
<dbReference type="Proteomes" id="UP000014629">
    <property type="component" value="Unassembled WGS sequence"/>
</dbReference>
<keyword evidence="2" id="KW-1185">Reference proteome</keyword>
<evidence type="ECO:0000313" key="2">
    <source>
        <dbReference type="Proteomes" id="UP000014629"/>
    </source>
</evidence>
<reference evidence="1 2" key="1">
    <citation type="submission" date="2013-02" db="EMBL/GenBank/DDBJ databases">
        <title>Draft Genome Sequence of Streptomyces aurantiacus, Which Produces Setomimycin.</title>
        <authorList>
            <person name="Gruening B.A."/>
            <person name="Praeg A."/>
            <person name="Erxleben A."/>
            <person name="Guenther S."/>
            <person name="Mueller M."/>
        </authorList>
    </citation>
    <scope>NUCLEOTIDE SEQUENCE [LARGE SCALE GENOMIC DNA]</scope>
    <source>
        <strain evidence="1 2">JA 4570</strain>
    </source>
</reference>
<accession>S3ZLL2</accession>
<proteinExistence type="predicted"/>